<dbReference type="HOGENOM" id="CLU_000604_92_0_12"/>
<reference evidence="6 7" key="1">
    <citation type="journal article" date="2010" name="Stand. Genomic Sci.">
        <title>Complete genome sequence of Spirochaeta smaragdinae type strain (SEBR 4228).</title>
        <authorList>
            <person name="Mavromatis K."/>
            <person name="Yasawong M."/>
            <person name="Chertkov O."/>
            <person name="Lapidus A."/>
            <person name="Lucas S."/>
            <person name="Nolan M."/>
            <person name="Del Rio T.G."/>
            <person name="Tice H."/>
            <person name="Cheng J.F."/>
            <person name="Pitluck S."/>
            <person name="Liolios K."/>
            <person name="Ivanova N."/>
            <person name="Tapia R."/>
            <person name="Han C."/>
            <person name="Bruce D."/>
            <person name="Goodwin L."/>
            <person name="Pati A."/>
            <person name="Chen A."/>
            <person name="Palaniappan K."/>
            <person name="Land M."/>
            <person name="Hauser L."/>
            <person name="Chang Y.J."/>
            <person name="Jeffries C.D."/>
            <person name="Detter J.C."/>
            <person name="Rohde M."/>
            <person name="Brambilla E."/>
            <person name="Spring S."/>
            <person name="Goker M."/>
            <person name="Sikorski J."/>
            <person name="Woyke T."/>
            <person name="Bristow J."/>
            <person name="Eisen J.A."/>
            <person name="Markowitz V."/>
            <person name="Hugenholtz P."/>
            <person name="Klenk H.P."/>
            <person name="Kyrpides N.C."/>
        </authorList>
    </citation>
    <scope>NUCLEOTIDE SEQUENCE [LARGE SCALE GENOMIC DNA]</scope>
    <source>
        <strain evidence="7">DSM 11293 / JCM 15392 / SEBR 4228</strain>
    </source>
</reference>
<dbReference type="Gene3D" id="3.40.50.300">
    <property type="entry name" value="P-loop containing nucleotide triphosphate hydrolases"/>
    <property type="match status" value="2"/>
</dbReference>
<dbReference type="InterPro" id="IPR003439">
    <property type="entry name" value="ABC_transporter-like_ATP-bd"/>
</dbReference>
<evidence type="ECO:0000256" key="2">
    <source>
        <dbReference type="ARBA" id="ARBA00022737"/>
    </source>
</evidence>
<evidence type="ECO:0000313" key="6">
    <source>
        <dbReference type="EMBL" id="ADK80412.1"/>
    </source>
</evidence>
<dbReference type="GO" id="GO:0016887">
    <property type="term" value="F:ATP hydrolysis activity"/>
    <property type="evidence" value="ECO:0007669"/>
    <property type="project" value="InterPro"/>
</dbReference>
<keyword evidence="3" id="KW-0547">Nucleotide-binding</keyword>
<dbReference type="RefSeq" id="WP_013253876.1">
    <property type="nucleotide sequence ID" value="NC_014364.1"/>
</dbReference>
<evidence type="ECO:0000259" key="5">
    <source>
        <dbReference type="PROSITE" id="PS50893"/>
    </source>
</evidence>
<dbReference type="AlphaFoldDB" id="E1R2Y0"/>
<protein>
    <submittedName>
        <fullName evidence="6">ABC transporter related protein</fullName>
    </submittedName>
</protein>
<dbReference type="Pfam" id="PF00005">
    <property type="entry name" value="ABC_tran"/>
    <property type="match status" value="2"/>
</dbReference>
<keyword evidence="7" id="KW-1185">Reference proteome</keyword>
<dbReference type="GO" id="GO:0005524">
    <property type="term" value="F:ATP binding"/>
    <property type="evidence" value="ECO:0007669"/>
    <property type="project" value="UniProtKB-KW"/>
</dbReference>
<dbReference type="eggNOG" id="COG3845">
    <property type="taxonomic scope" value="Bacteria"/>
</dbReference>
<dbReference type="SMART" id="SM00382">
    <property type="entry name" value="AAA"/>
    <property type="match status" value="2"/>
</dbReference>
<dbReference type="Proteomes" id="UP000002318">
    <property type="component" value="Chromosome"/>
</dbReference>
<feature type="domain" description="ABC transporter" evidence="5">
    <location>
        <begin position="6"/>
        <end position="238"/>
    </location>
</feature>
<evidence type="ECO:0000256" key="4">
    <source>
        <dbReference type="ARBA" id="ARBA00022840"/>
    </source>
</evidence>
<dbReference type="CDD" id="cd03216">
    <property type="entry name" value="ABC_Carb_Monos_I"/>
    <property type="match status" value="1"/>
</dbReference>
<dbReference type="InterPro" id="IPR027417">
    <property type="entry name" value="P-loop_NTPase"/>
</dbReference>
<evidence type="ECO:0000256" key="1">
    <source>
        <dbReference type="ARBA" id="ARBA00022448"/>
    </source>
</evidence>
<proteinExistence type="predicted"/>
<dbReference type="InterPro" id="IPR017871">
    <property type="entry name" value="ABC_transporter-like_CS"/>
</dbReference>
<dbReference type="PANTHER" id="PTHR43790:SF9">
    <property type="entry name" value="GALACTOFURANOSE TRANSPORTER ATP-BINDING PROTEIN YTFR"/>
    <property type="match status" value="1"/>
</dbReference>
<dbReference type="PROSITE" id="PS00211">
    <property type="entry name" value="ABC_TRANSPORTER_1"/>
    <property type="match status" value="1"/>
</dbReference>
<accession>E1R2Y0</accession>
<dbReference type="CDD" id="cd03215">
    <property type="entry name" value="ABC_Carb_Monos_II"/>
    <property type="match status" value="1"/>
</dbReference>
<organism evidence="6 7">
    <name type="scientific">Sediminispirochaeta smaragdinae (strain DSM 11293 / JCM 15392 / SEBR 4228)</name>
    <name type="common">Spirochaeta smaragdinae</name>
    <dbReference type="NCBI Taxonomy" id="573413"/>
    <lineage>
        <taxon>Bacteria</taxon>
        <taxon>Pseudomonadati</taxon>
        <taxon>Spirochaetota</taxon>
        <taxon>Spirochaetia</taxon>
        <taxon>Spirochaetales</taxon>
        <taxon>Spirochaetaceae</taxon>
        <taxon>Sediminispirochaeta</taxon>
    </lineage>
</organism>
<dbReference type="KEGG" id="ssm:Spirs_1285"/>
<gene>
    <name evidence="6" type="ordered locus">Spirs_1285</name>
</gene>
<evidence type="ECO:0000256" key="3">
    <source>
        <dbReference type="ARBA" id="ARBA00022741"/>
    </source>
</evidence>
<dbReference type="InterPro" id="IPR050107">
    <property type="entry name" value="ABC_carbohydrate_import_ATPase"/>
</dbReference>
<dbReference type="STRING" id="573413.Spirs_1285"/>
<feature type="domain" description="ABC transporter" evidence="5">
    <location>
        <begin position="254"/>
        <end position="498"/>
    </location>
</feature>
<dbReference type="EMBL" id="CP002116">
    <property type="protein sequence ID" value="ADK80412.1"/>
    <property type="molecule type" value="Genomic_DNA"/>
</dbReference>
<evidence type="ECO:0000313" key="7">
    <source>
        <dbReference type="Proteomes" id="UP000002318"/>
    </source>
</evidence>
<dbReference type="InterPro" id="IPR003593">
    <property type="entry name" value="AAA+_ATPase"/>
</dbReference>
<dbReference type="OrthoDB" id="9771863at2"/>
<keyword evidence="2" id="KW-0677">Repeat</keyword>
<keyword evidence="4" id="KW-0067">ATP-binding</keyword>
<dbReference type="PANTHER" id="PTHR43790">
    <property type="entry name" value="CARBOHYDRATE TRANSPORT ATP-BINDING PROTEIN MG119-RELATED"/>
    <property type="match status" value="1"/>
</dbReference>
<dbReference type="PROSITE" id="PS50893">
    <property type="entry name" value="ABC_TRANSPORTER_2"/>
    <property type="match status" value="2"/>
</dbReference>
<name>E1R2Y0_SEDSS</name>
<sequence length="505" mass="55503">MDTPFVELKGISKYFAKVVANNNVSFSIHKGEVLALLGENGAGKSTIMKILYGLYQAEEGEIFINGRKTNITSPRDAMGEKIGMIQQHFALVPPHTVTENIVMGSLHGILNNQDLRQRIIDLADHYGFDVDPDSYVKDLPVGLQQKVEILKALYQNVELLIMDEPTAVLTPQEADNLMQFVRQFVEKGNAAVFITHKMNEVMKVADRVVVMRNGAVLGDLEKNGTNEHELSSLMVGKEIFPLENRRRSHSGTGFEVDGLSVTDQRGHKALDNIGFTIGKGEILGIAGVSGNGQQELGDAIIGVLAADSGDIRIDGESICHLTVRERIKKGIGYVHADRHAVGLVLDMSLGENMFLKSSFDRVAAKGIVIDRNRFNDYADKAISDYSIKTSGREEQVKGLSGGNQQKVVVAREVDIGRKLIIFDQPTRGLDLGAIDYVHKTILAERDKGKSILLISTELSEIFALSDRIAVIYNGKLLQTMDRKDAAIEEVGLLMAGITEEEQHEP</sequence>
<keyword evidence="1" id="KW-0813">Transport</keyword>
<dbReference type="SUPFAM" id="SSF52540">
    <property type="entry name" value="P-loop containing nucleoside triphosphate hydrolases"/>
    <property type="match status" value="2"/>
</dbReference>